<name>A0ABT5ZTB5_9ACTN</name>
<proteinExistence type="predicted"/>
<organism evidence="1 2">
    <name type="scientific">Streptomyces silvisoli</name>
    <dbReference type="NCBI Taxonomy" id="3034235"/>
    <lineage>
        <taxon>Bacteria</taxon>
        <taxon>Bacillati</taxon>
        <taxon>Actinomycetota</taxon>
        <taxon>Actinomycetes</taxon>
        <taxon>Kitasatosporales</taxon>
        <taxon>Streptomycetaceae</taxon>
        <taxon>Streptomyces</taxon>
    </lineage>
</organism>
<evidence type="ECO:0008006" key="3">
    <source>
        <dbReference type="Google" id="ProtNLM"/>
    </source>
</evidence>
<accession>A0ABT5ZTB5</accession>
<dbReference type="EMBL" id="JARJBC010000022">
    <property type="protein sequence ID" value="MDF3293070.1"/>
    <property type="molecule type" value="Genomic_DNA"/>
</dbReference>
<gene>
    <name evidence="1" type="ORF">P3G67_28440</name>
</gene>
<dbReference type="Proteomes" id="UP001216579">
    <property type="component" value="Unassembled WGS sequence"/>
</dbReference>
<reference evidence="1 2" key="1">
    <citation type="submission" date="2023-03" db="EMBL/GenBank/DDBJ databases">
        <title>Draft genome sequence of Streptomyces sp. RB6PN23 isolated from peat swamp forest in Thailand.</title>
        <authorList>
            <person name="Klaysubun C."/>
            <person name="Duangmal K."/>
        </authorList>
    </citation>
    <scope>NUCLEOTIDE SEQUENCE [LARGE SCALE GENOMIC DNA]</scope>
    <source>
        <strain evidence="1 2">RB6PN23</strain>
    </source>
</reference>
<keyword evidence="2" id="KW-1185">Reference proteome</keyword>
<comment type="caution">
    <text evidence="1">The sequence shown here is derived from an EMBL/GenBank/DDBJ whole genome shotgun (WGS) entry which is preliminary data.</text>
</comment>
<evidence type="ECO:0000313" key="1">
    <source>
        <dbReference type="EMBL" id="MDF3293070.1"/>
    </source>
</evidence>
<dbReference type="RefSeq" id="WP_276096039.1">
    <property type="nucleotide sequence ID" value="NZ_JARJBC010000022.1"/>
</dbReference>
<protein>
    <recommendedName>
        <fullName evidence="3">Transposase IS701-like DDE domain-containing protein</fullName>
    </recommendedName>
</protein>
<evidence type="ECO:0000313" key="2">
    <source>
        <dbReference type="Proteomes" id="UP001216579"/>
    </source>
</evidence>
<sequence length="138" mass="14166">MCAFLPFGSRNGVTWSPVAPPGSIWCHTTPWGAARRPLDELIRIASSRWAIEESFQTAKQDEFPAIVEHSAEPSVDGAALGPGAGAGDVAGPYAVGDGVGVPSFAVRVLDAVGDADVRVPTLADRGVGGGLTLSQVAR</sequence>